<evidence type="ECO:0000313" key="3">
    <source>
        <dbReference type="Proteomes" id="UP001303046"/>
    </source>
</evidence>
<proteinExistence type="predicted"/>
<gene>
    <name evidence="2" type="primary">Necator_chrII.g7846</name>
    <name evidence="2" type="ORF">RB195_020052</name>
</gene>
<protein>
    <submittedName>
        <fullName evidence="2">Uncharacterized protein</fullName>
    </submittedName>
</protein>
<organism evidence="2 3">
    <name type="scientific">Necator americanus</name>
    <name type="common">Human hookworm</name>
    <dbReference type="NCBI Taxonomy" id="51031"/>
    <lineage>
        <taxon>Eukaryota</taxon>
        <taxon>Metazoa</taxon>
        <taxon>Ecdysozoa</taxon>
        <taxon>Nematoda</taxon>
        <taxon>Chromadorea</taxon>
        <taxon>Rhabditida</taxon>
        <taxon>Rhabditina</taxon>
        <taxon>Rhabditomorpha</taxon>
        <taxon>Strongyloidea</taxon>
        <taxon>Ancylostomatidae</taxon>
        <taxon>Bunostominae</taxon>
        <taxon>Necator</taxon>
    </lineage>
</organism>
<evidence type="ECO:0000313" key="2">
    <source>
        <dbReference type="EMBL" id="KAK6737712.1"/>
    </source>
</evidence>
<dbReference type="EMBL" id="JAVFWL010000002">
    <property type="protein sequence ID" value="KAK6737712.1"/>
    <property type="molecule type" value="Genomic_DNA"/>
</dbReference>
<name>A0ABR1CIX1_NECAM</name>
<comment type="caution">
    <text evidence="2">The sequence shown here is derived from an EMBL/GenBank/DDBJ whole genome shotgun (WGS) entry which is preliminary data.</text>
</comment>
<keyword evidence="3" id="KW-1185">Reference proteome</keyword>
<reference evidence="2 3" key="1">
    <citation type="submission" date="2023-08" db="EMBL/GenBank/DDBJ databases">
        <title>A Necator americanus chromosomal reference genome.</title>
        <authorList>
            <person name="Ilik V."/>
            <person name="Petrzelkova K.J."/>
            <person name="Pardy F."/>
            <person name="Fuh T."/>
            <person name="Niatou-Singa F.S."/>
            <person name="Gouil Q."/>
            <person name="Baker L."/>
            <person name="Ritchie M.E."/>
            <person name="Jex A.R."/>
            <person name="Gazzola D."/>
            <person name="Li H."/>
            <person name="Toshio Fujiwara R."/>
            <person name="Zhan B."/>
            <person name="Aroian R.V."/>
            <person name="Pafco B."/>
            <person name="Schwarz E.M."/>
        </authorList>
    </citation>
    <scope>NUCLEOTIDE SEQUENCE [LARGE SCALE GENOMIC DNA]</scope>
    <source>
        <strain evidence="2 3">Aroian</strain>
        <tissue evidence="2">Whole animal</tissue>
    </source>
</reference>
<dbReference type="Proteomes" id="UP001303046">
    <property type="component" value="Unassembled WGS sequence"/>
</dbReference>
<evidence type="ECO:0000256" key="1">
    <source>
        <dbReference type="SAM" id="MobiDB-lite"/>
    </source>
</evidence>
<accession>A0ABR1CIX1</accession>
<sequence>MRVPTAKNCLFDGMRRVLAEHPRGGGAKSGRGSTVATSEVRVRPSSNQVFHFFAVDKLVPDFSGRIKTLTWDIGEPPEVIASLHARS</sequence>
<feature type="region of interest" description="Disordered" evidence="1">
    <location>
        <begin position="20"/>
        <end position="40"/>
    </location>
</feature>